<dbReference type="InterPro" id="IPR017850">
    <property type="entry name" value="Alkaline_phosphatase_core_sf"/>
</dbReference>
<evidence type="ECO:0000256" key="5">
    <source>
        <dbReference type="SAM" id="MobiDB-lite"/>
    </source>
</evidence>
<comment type="caution">
    <text evidence="8">The sequence shown here is derived from an EMBL/GenBank/DDBJ whole genome shotgun (WGS) entry which is preliminary data.</text>
</comment>
<keyword evidence="3" id="KW-0378">Hydrolase</keyword>
<feature type="signal peptide" evidence="6">
    <location>
        <begin position="1"/>
        <end position="32"/>
    </location>
</feature>
<organism evidence="8 9">
    <name type="scientific">Sphingobium nicotianae</name>
    <dbReference type="NCBI Taxonomy" id="2782607"/>
    <lineage>
        <taxon>Bacteria</taxon>
        <taxon>Pseudomonadati</taxon>
        <taxon>Pseudomonadota</taxon>
        <taxon>Alphaproteobacteria</taxon>
        <taxon>Sphingomonadales</taxon>
        <taxon>Sphingomonadaceae</taxon>
        <taxon>Sphingobium</taxon>
    </lineage>
</organism>
<dbReference type="CDD" id="cd16031">
    <property type="entry name" value="G6S_like"/>
    <property type="match status" value="1"/>
</dbReference>
<name>A0A9X1D9X4_9SPHN</name>
<dbReference type="SUPFAM" id="SSF53649">
    <property type="entry name" value="Alkaline phosphatase-like"/>
    <property type="match status" value="1"/>
</dbReference>
<evidence type="ECO:0000256" key="1">
    <source>
        <dbReference type="ARBA" id="ARBA00008779"/>
    </source>
</evidence>
<dbReference type="Proteomes" id="UP001138757">
    <property type="component" value="Unassembled WGS sequence"/>
</dbReference>
<dbReference type="InterPro" id="IPR000917">
    <property type="entry name" value="Sulfatase_N"/>
</dbReference>
<keyword evidence="9" id="KW-1185">Reference proteome</keyword>
<gene>
    <name evidence="8" type="ORF">KK488_03950</name>
</gene>
<evidence type="ECO:0000256" key="4">
    <source>
        <dbReference type="ARBA" id="ARBA00023180"/>
    </source>
</evidence>
<dbReference type="PANTHER" id="PTHR43108:SF8">
    <property type="entry name" value="SD21168P"/>
    <property type="match status" value="1"/>
</dbReference>
<feature type="compositionally biased region" description="Basic and acidic residues" evidence="5">
    <location>
        <begin position="568"/>
        <end position="579"/>
    </location>
</feature>
<feature type="region of interest" description="Disordered" evidence="5">
    <location>
        <begin position="539"/>
        <end position="579"/>
    </location>
</feature>
<evidence type="ECO:0000256" key="6">
    <source>
        <dbReference type="SAM" id="SignalP"/>
    </source>
</evidence>
<dbReference type="Gene3D" id="3.40.720.10">
    <property type="entry name" value="Alkaline Phosphatase, subunit A"/>
    <property type="match status" value="1"/>
</dbReference>
<feature type="chain" id="PRO_5040855134" evidence="6">
    <location>
        <begin position="33"/>
        <end position="579"/>
    </location>
</feature>
<comment type="similarity">
    <text evidence="1">Belongs to the sulfatase family.</text>
</comment>
<dbReference type="AlphaFoldDB" id="A0A9X1D9X4"/>
<keyword evidence="2 6" id="KW-0732">Signal</keyword>
<sequence length="579" mass="64836">MKETRMSRLRRAFRAATLAAVALGATISPAPAWTRDAPRAAAPAAPAQRAHPRNIIFVLVDDLRYDGMGFVQQGIRTPNIDRMAREGSYFPNAVVTSSLCSPSRATILTGMTARNHGVVDNNHSSEEGLTYFPRYLQQAGYQTAFFGKWHMGSDSDMPRPGFNKWVSFKGQGSYWPTTGVPDAAKAAGTVNQLNVDGKEVGQTGYITDELTDYAMSWLEKERNPSKPFFLYLSHKAVHSDPLPPPRYAHQYDDAKFVLPASAANTPENYAGKPMWVYNQRNSWHGINFFYHADVKMTDYLKYYYGTLSAVDDSLGRIMAYLRKHGLEKDTLVVFTSDNGFQIGEHGLIDKRNAYQASVRVPLVMWEPGTVPAGAVNKGRVRNLDFAPTFLDMAGVQKPAQFEGQSAWSLINGALPAQEWKPQDFIYEYYWEYNFPMTPGTFAIQQGDLKYIQYYGVYDLDELYDLAKDPDEMRNLVNDPAYVDRKIAMRDALYAQLADRNGRHVIPYGERQSIGAVRRLRGGPGAAQFPDEWLIAPNPTDRFDDIMPDSPAKAKAHAAGQPLVPTKPLGEELKRQVNGQ</sequence>
<dbReference type="InterPro" id="IPR024607">
    <property type="entry name" value="Sulfatase_CS"/>
</dbReference>
<dbReference type="Pfam" id="PF00884">
    <property type="entry name" value="Sulfatase"/>
    <property type="match status" value="1"/>
</dbReference>
<accession>A0A9X1D9X4</accession>
<evidence type="ECO:0000313" key="9">
    <source>
        <dbReference type="Proteomes" id="UP001138757"/>
    </source>
</evidence>
<evidence type="ECO:0000256" key="2">
    <source>
        <dbReference type="ARBA" id="ARBA00022729"/>
    </source>
</evidence>
<proteinExistence type="inferred from homology"/>
<dbReference type="EMBL" id="JAHGAW010000002">
    <property type="protein sequence ID" value="MBT2186092.1"/>
    <property type="molecule type" value="Genomic_DNA"/>
</dbReference>
<evidence type="ECO:0000313" key="8">
    <source>
        <dbReference type="EMBL" id="MBT2186092.1"/>
    </source>
</evidence>
<reference evidence="8" key="1">
    <citation type="submission" date="2021-05" db="EMBL/GenBank/DDBJ databases">
        <title>Genome of Sphingobium sp. strain.</title>
        <authorList>
            <person name="Fan R."/>
        </authorList>
    </citation>
    <scope>NUCLEOTIDE SEQUENCE</scope>
    <source>
        <strain evidence="8">H33</strain>
    </source>
</reference>
<evidence type="ECO:0000256" key="3">
    <source>
        <dbReference type="ARBA" id="ARBA00022801"/>
    </source>
</evidence>
<evidence type="ECO:0000259" key="7">
    <source>
        <dbReference type="Pfam" id="PF00884"/>
    </source>
</evidence>
<dbReference type="GO" id="GO:0016787">
    <property type="term" value="F:hydrolase activity"/>
    <property type="evidence" value="ECO:0007669"/>
    <property type="project" value="UniProtKB-KW"/>
</dbReference>
<dbReference type="PANTHER" id="PTHR43108">
    <property type="entry name" value="N-ACETYLGLUCOSAMINE-6-SULFATASE FAMILY MEMBER"/>
    <property type="match status" value="1"/>
</dbReference>
<dbReference type="PROSITE" id="PS00523">
    <property type="entry name" value="SULFATASE_1"/>
    <property type="match status" value="1"/>
</dbReference>
<protein>
    <submittedName>
        <fullName evidence="8">Sulfatase</fullName>
    </submittedName>
</protein>
<keyword evidence="4" id="KW-0325">Glycoprotein</keyword>
<feature type="domain" description="Sulfatase N-terminal" evidence="7">
    <location>
        <begin position="53"/>
        <end position="395"/>
    </location>
</feature>